<reference evidence="1" key="1">
    <citation type="journal article" date="2015" name="Nature">
        <title>Complex archaea that bridge the gap between prokaryotes and eukaryotes.</title>
        <authorList>
            <person name="Spang A."/>
            <person name="Saw J.H."/>
            <person name="Jorgensen S.L."/>
            <person name="Zaremba-Niedzwiedzka K."/>
            <person name="Martijn J."/>
            <person name="Lind A.E."/>
            <person name="van Eijk R."/>
            <person name="Schleper C."/>
            <person name="Guy L."/>
            <person name="Ettema T.J."/>
        </authorList>
    </citation>
    <scope>NUCLEOTIDE SEQUENCE</scope>
</reference>
<dbReference type="EMBL" id="LAZR01030872">
    <property type="protein sequence ID" value="KKL55342.1"/>
    <property type="molecule type" value="Genomic_DNA"/>
</dbReference>
<evidence type="ECO:0000313" key="1">
    <source>
        <dbReference type="EMBL" id="KKL55342.1"/>
    </source>
</evidence>
<accession>A0A0F9FW41</accession>
<dbReference type="AlphaFoldDB" id="A0A0F9FW41"/>
<proteinExistence type="predicted"/>
<protein>
    <submittedName>
        <fullName evidence="1">Uncharacterized protein</fullName>
    </submittedName>
</protein>
<gene>
    <name evidence="1" type="ORF">LCGC14_2256370</name>
</gene>
<sequence>MRKPPTKPPKIVWLRSCRTAEAHGRFHIAFHSQAKALRDCQLGKKQGCRGAQGDCPGPQEYVARGRLIWPETQGTTLPPTIPLTGRASPGEPIHKAWPLPEQLEPLRSALQTDGLGWNTVYFLILDSEPLAQLSYVGASVSTYTLRARLASHKNSQNPYRRWDRYAYLEAGEFYRPVEKALIRAFQPPGNVAHVGLGLTEADRAAMAWAGIGVQLKETEPWEAFGSYTPKSGQAVTSPDSQ</sequence>
<name>A0A0F9FW41_9ZZZZ</name>
<comment type="caution">
    <text evidence="1">The sequence shown here is derived from an EMBL/GenBank/DDBJ whole genome shotgun (WGS) entry which is preliminary data.</text>
</comment>
<organism evidence="1">
    <name type="scientific">marine sediment metagenome</name>
    <dbReference type="NCBI Taxonomy" id="412755"/>
    <lineage>
        <taxon>unclassified sequences</taxon>
        <taxon>metagenomes</taxon>
        <taxon>ecological metagenomes</taxon>
    </lineage>
</organism>